<dbReference type="Gene3D" id="2.60.40.740">
    <property type="match status" value="1"/>
</dbReference>
<gene>
    <name evidence="3" type="ORF">J2Z17_005042</name>
</gene>
<dbReference type="PANTHER" id="PTHR34819">
    <property type="entry name" value="LARGE CYSTEINE-RICH PERIPLASMIC PROTEIN OMCB"/>
    <property type="match status" value="1"/>
</dbReference>
<dbReference type="Proteomes" id="UP000759443">
    <property type="component" value="Unassembled WGS sequence"/>
</dbReference>
<dbReference type="Gene3D" id="2.60.40.10">
    <property type="entry name" value="Immunoglobulins"/>
    <property type="match status" value="1"/>
</dbReference>
<dbReference type="RefSeq" id="WP_209949539.1">
    <property type="nucleotide sequence ID" value="NZ_JAGGJU010000021.1"/>
</dbReference>
<organism evidence="3 4">
    <name type="scientific">Rhizobium halophytocola</name>
    <dbReference type="NCBI Taxonomy" id="735519"/>
    <lineage>
        <taxon>Bacteria</taxon>
        <taxon>Pseudomonadati</taxon>
        <taxon>Pseudomonadota</taxon>
        <taxon>Alphaproteobacteria</taxon>
        <taxon>Hyphomicrobiales</taxon>
        <taxon>Rhizobiaceae</taxon>
        <taxon>Rhizobium/Agrobacterium group</taxon>
        <taxon>Rhizobium</taxon>
    </lineage>
</organism>
<dbReference type="InterPro" id="IPR051172">
    <property type="entry name" value="Chlamydia_OmcB"/>
</dbReference>
<dbReference type="Pfam" id="PF01345">
    <property type="entry name" value="DUF11"/>
    <property type="match status" value="3"/>
</dbReference>
<feature type="non-terminal residue" evidence="3">
    <location>
        <position position="1106"/>
    </location>
</feature>
<feature type="domain" description="DUF6923" evidence="2">
    <location>
        <begin position="62"/>
        <end position="307"/>
    </location>
</feature>
<dbReference type="InterPro" id="IPR054215">
    <property type="entry name" value="DUF6923"/>
</dbReference>
<dbReference type="NCBIfam" id="TIGR01451">
    <property type="entry name" value="B_ant_repeat"/>
    <property type="match status" value="4"/>
</dbReference>
<protein>
    <submittedName>
        <fullName evidence="3">Repeat protein (TIGR01451 family)</fullName>
    </submittedName>
</protein>
<evidence type="ECO:0000259" key="2">
    <source>
        <dbReference type="Pfam" id="PF21959"/>
    </source>
</evidence>
<name>A0ABS4E6N9_9HYPH</name>
<dbReference type="PANTHER" id="PTHR34819:SF3">
    <property type="entry name" value="CELL SURFACE PROTEIN"/>
    <property type="match status" value="1"/>
</dbReference>
<feature type="domain" description="DUF11" evidence="1">
    <location>
        <begin position="494"/>
        <end position="593"/>
    </location>
</feature>
<dbReference type="EMBL" id="JAGGJU010000021">
    <property type="protein sequence ID" value="MBP1853579.1"/>
    <property type="molecule type" value="Genomic_DNA"/>
</dbReference>
<evidence type="ECO:0000313" key="4">
    <source>
        <dbReference type="Proteomes" id="UP000759443"/>
    </source>
</evidence>
<reference evidence="3 4" key="1">
    <citation type="submission" date="2021-03" db="EMBL/GenBank/DDBJ databases">
        <title>Genomic Encyclopedia of Type Strains, Phase IV (KMG-IV): sequencing the most valuable type-strain genomes for metagenomic binning, comparative biology and taxonomic classification.</title>
        <authorList>
            <person name="Goeker M."/>
        </authorList>
    </citation>
    <scope>NUCLEOTIDE SEQUENCE [LARGE SCALE GENOMIC DNA]</scope>
    <source>
        <strain evidence="3 4">DSM 21600</strain>
    </source>
</reference>
<dbReference type="Pfam" id="PF21959">
    <property type="entry name" value="DUF6923"/>
    <property type="match status" value="1"/>
</dbReference>
<evidence type="ECO:0000259" key="1">
    <source>
        <dbReference type="Pfam" id="PF01345"/>
    </source>
</evidence>
<dbReference type="InterPro" id="IPR001434">
    <property type="entry name" value="OmcB-like_DUF11"/>
</dbReference>
<feature type="domain" description="DUF11" evidence="1">
    <location>
        <begin position="629"/>
        <end position="715"/>
    </location>
</feature>
<sequence length="1106" mass="115582">MKSGHFAVNFRTIIFNALSKVARTVVVAAAMAAGVQVFTPDLQLAQAQTADQLTCRPGIVWLSQDAPTKLFELNITTNPVTQPALPLGTSTLQYNGTAYYDGYLYAFESLNNNGNATLNLVRIDNSGVATIIDADPTKSGVQDVDGIEGAGLDQVNAGTIDNNGIYYIKKFGTGNNLFTIDLKKIGVEKLVATKLPVTKEDGSDRDFDSSDIAWAPNGVIYALNQSRPDYTLLAINPATGASVSIGKTGITSSRIGGLFSGRDESGEPVLFGAQNDGKFYQFNLQTARATKIGTTNPTDVNDGANCVSELVNFKINPQVTKTNTPAQGPDDLADDAYAAGEKRTYEIVASNPDTGNGDVFGAPNVRIVDTLPEGIDPNTVTWTCVGGTLGGTDADDNGICPVDANGNQILSGTGAIDVRIDLPLKATVTFEVSFTVPEDYPAAHGNLVNRVDITPDPAFEDIDTGDNFAIDDDAPPITIEKTLSSESGTLTGIAEAGETLGYQIKINNNSSSPVTDFNLTDVLDEHLVFSSATPTASVAADTPSIGKTTLTWQGLTIPAKDFVIVSVKAIVAANLTGVNEVVNFTHRTEDPAPDCSPGSDDRDGPLCVETPTQQVELKKTFIGGNGADPDLAEPGETLTYELTVKNTGGSTITNYLLRDVFFPAQAIAAINSIAIEGDDGNSTTDASGHFTGITTWIIDSLAPGDTATRTIKVTLVDPLIGAGNPPVDIGQVGNLVGKLPCVEGSDACPPPIDTVPNITVKKELAPQSSTVAEAGGTLDYQITITNRGGSGDPAYSLTDVLDANLAFVEGSLKLDGVAVPTGQISVSVDNGRTVLRVDGLDIPAATVDESGIITAPARRILTLQAKVADPLPEGTAEVINSVRRTGDPEPVCTVGGADREGDHCVVTPTAPDVTFIKTLTQETGGTQQSVAEPGETLTYQIELFNHGGTDATDFELSDRFYPVGAMVEGSAVVSDGGSYNDENGQADWIVTVPANKKKTVTLSVTLVDAFDGDLAGLKEVKNLAFTGVPPTGDPLCPPTGDEVDHLVCTPTAAQVTPAKSLTKETGGTLADIAEPGETLDYRVTLTNDGGATAQNYVFVDQYDANT</sequence>
<proteinExistence type="predicted"/>
<dbReference type="InterPro" id="IPR047589">
    <property type="entry name" value="DUF11_rpt"/>
</dbReference>
<feature type="domain" description="DUF11" evidence="1">
    <location>
        <begin position="928"/>
        <end position="1006"/>
    </location>
</feature>
<keyword evidence="4" id="KW-1185">Reference proteome</keyword>
<accession>A0ABS4E6N9</accession>
<dbReference type="InterPro" id="IPR013783">
    <property type="entry name" value="Ig-like_fold"/>
</dbReference>
<evidence type="ECO:0000313" key="3">
    <source>
        <dbReference type="EMBL" id="MBP1853579.1"/>
    </source>
</evidence>
<comment type="caution">
    <text evidence="3">The sequence shown here is derived from an EMBL/GenBank/DDBJ whole genome shotgun (WGS) entry which is preliminary data.</text>
</comment>